<dbReference type="Proteomes" id="UP000024635">
    <property type="component" value="Unassembled WGS sequence"/>
</dbReference>
<proteinExistence type="predicted"/>
<dbReference type="AlphaFoldDB" id="A0A016W5Y6"/>
<name>A0A016W5Y6_9BILA</name>
<accession>A0A016W5Y6</accession>
<comment type="caution">
    <text evidence="1">The sequence shown here is derived from an EMBL/GenBank/DDBJ whole genome shotgun (WGS) entry which is preliminary data.</text>
</comment>
<evidence type="ECO:0000313" key="1">
    <source>
        <dbReference type="EMBL" id="EYC35249.1"/>
    </source>
</evidence>
<dbReference type="EMBL" id="JARK01000701">
    <property type="protein sequence ID" value="EYC35249.1"/>
    <property type="molecule type" value="Genomic_DNA"/>
</dbReference>
<organism evidence="1 2">
    <name type="scientific">Ancylostoma ceylanicum</name>
    <dbReference type="NCBI Taxonomy" id="53326"/>
    <lineage>
        <taxon>Eukaryota</taxon>
        <taxon>Metazoa</taxon>
        <taxon>Ecdysozoa</taxon>
        <taxon>Nematoda</taxon>
        <taxon>Chromadorea</taxon>
        <taxon>Rhabditida</taxon>
        <taxon>Rhabditina</taxon>
        <taxon>Rhabditomorpha</taxon>
        <taxon>Strongyloidea</taxon>
        <taxon>Ancylostomatidae</taxon>
        <taxon>Ancylostomatinae</taxon>
        <taxon>Ancylostoma</taxon>
    </lineage>
</organism>
<keyword evidence="2" id="KW-1185">Reference proteome</keyword>
<reference evidence="2" key="1">
    <citation type="journal article" date="2015" name="Nat. Genet.">
        <title>The genome and transcriptome of the zoonotic hookworm Ancylostoma ceylanicum identify infection-specific gene families.</title>
        <authorList>
            <person name="Schwarz E.M."/>
            <person name="Hu Y."/>
            <person name="Antoshechkin I."/>
            <person name="Miller M.M."/>
            <person name="Sternberg P.W."/>
            <person name="Aroian R.V."/>
        </authorList>
    </citation>
    <scope>NUCLEOTIDE SEQUENCE</scope>
    <source>
        <strain evidence="2">HY135</strain>
    </source>
</reference>
<sequence length="176" mass="20161">MRASEHKEKLEQSCEFSEKDKNEKGFTRYQSILVEVGKRCEWLRLCFDKGDKFCENDANTLSFIFAHDVYIPTDSDNARPFGLHRDQIDAIRLNFLIGYQGIELAYGFSNTLHPGITELMRLINYDGQNPQNLVINVAKAANCEARLTTDLASVNLRDGDETTLQCMWLSSCECYE</sequence>
<protein>
    <submittedName>
        <fullName evidence="1">Uncharacterized protein</fullName>
    </submittedName>
</protein>
<dbReference type="OrthoDB" id="5864477at2759"/>
<gene>
    <name evidence="1" type="primary">Acey_s1101.g3605</name>
    <name evidence="1" type="ORF">Y032_1101g3605</name>
</gene>
<evidence type="ECO:0000313" key="2">
    <source>
        <dbReference type="Proteomes" id="UP000024635"/>
    </source>
</evidence>